<dbReference type="AlphaFoldDB" id="A0A9E7LAP5"/>
<feature type="domain" description="Chalcone/stilbene synthase C-terminal" evidence="4">
    <location>
        <begin position="483"/>
        <end position="632"/>
    </location>
</feature>
<accession>A0A9E7LAP5</accession>
<evidence type="ECO:0000256" key="1">
    <source>
        <dbReference type="ARBA" id="ARBA00005531"/>
    </source>
</evidence>
<dbReference type="InterPro" id="IPR016039">
    <property type="entry name" value="Thiolase-like"/>
</dbReference>
<gene>
    <name evidence="5" type="ORF">MUK42_14841</name>
</gene>
<evidence type="ECO:0000259" key="4">
    <source>
        <dbReference type="Pfam" id="PF02797"/>
    </source>
</evidence>
<evidence type="ECO:0000313" key="6">
    <source>
        <dbReference type="Proteomes" id="UP001055439"/>
    </source>
</evidence>
<dbReference type="Gene3D" id="3.40.47.10">
    <property type="match status" value="3"/>
</dbReference>
<dbReference type="SUPFAM" id="SSF53901">
    <property type="entry name" value="Thiolase-like"/>
    <property type="match status" value="3"/>
</dbReference>
<evidence type="ECO:0008006" key="7">
    <source>
        <dbReference type="Google" id="ProtNLM"/>
    </source>
</evidence>
<dbReference type="FunFam" id="3.40.47.10:FF:000014">
    <property type="entry name" value="Chalcone synthase 1"/>
    <property type="match status" value="1"/>
</dbReference>
<dbReference type="PANTHER" id="PTHR11877:SF105">
    <property type="entry name" value="CHALCONE SYNTHASE"/>
    <property type="match status" value="1"/>
</dbReference>
<dbReference type="CDD" id="cd00831">
    <property type="entry name" value="CHS_like"/>
    <property type="match status" value="1"/>
</dbReference>
<dbReference type="GO" id="GO:0016747">
    <property type="term" value="F:acyltransferase activity, transferring groups other than amino-acyl groups"/>
    <property type="evidence" value="ECO:0007669"/>
    <property type="project" value="InterPro"/>
</dbReference>
<dbReference type="Pfam" id="PF02797">
    <property type="entry name" value="Chal_sti_synt_C"/>
    <property type="match status" value="1"/>
</dbReference>
<dbReference type="FunFam" id="3.40.47.10:FF:000025">
    <property type="entry name" value="Chalcone synthase 2"/>
    <property type="match status" value="2"/>
</dbReference>
<feature type="domain" description="Chalcone/stilbene synthase N-terminal" evidence="3">
    <location>
        <begin position="9"/>
        <end position="197"/>
    </location>
</feature>
<protein>
    <recommendedName>
        <fullName evidence="7">Chalcone synthase</fullName>
    </recommendedName>
</protein>
<dbReference type="GO" id="GO:0030639">
    <property type="term" value="P:polyketide biosynthetic process"/>
    <property type="evidence" value="ECO:0007669"/>
    <property type="project" value="TreeGrafter"/>
</dbReference>
<dbReference type="Proteomes" id="UP001055439">
    <property type="component" value="Chromosome 9"/>
</dbReference>
<dbReference type="PANTHER" id="PTHR11877">
    <property type="entry name" value="HYDROXYMETHYLGLUTARYL-COA SYNTHASE"/>
    <property type="match status" value="1"/>
</dbReference>
<proteinExistence type="inferred from homology"/>
<dbReference type="InterPro" id="IPR011141">
    <property type="entry name" value="Polyketide_synthase_type-III"/>
</dbReference>
<evidence type="ECO:0000313" key="5">
    <source>
        <dbReference type="EMBL" id="URE43789.1"/>
    </source>
</evidence>
<keyword evidence="2" id="KW-0808">Transferase</keyword>
<evidence type="ECO:0000256" key="2">
    <source>
        <dbReference type="RuleBase" id="RU003633"/>
    </source>
</evidence>
<feature type="domain" description="Chalcone/stilbene synthase N-terminal" evidence="3">
    <location>
        <begin position="251"/>
        <end position="473"/>
    </location>
</feature>
<dbReference type="EMBL" id="CP097511">
    <property type="protein sequence ID" value="URE43789.1"/>
    <property type="molecule type" value="Genomic_DNA"/>
</dbReference>
<dbReference type="Pfam" id="PF00195">
    <property type="entry name" value="Chal_sti_synt_N"/>
    <property type="match status" value="2"/>
</dbReference>
<name>A0A9E7LAP5_9LILI</name>
<comment type="similarity">
    <text evidence="1 2">Belongs to the thiolase-like superfamily. Chalcone/stilbene synthases family.</text>
</comment>
<dbReference type="InterPro" id="IPR001099">
    <property type="entry name" value="Chalcone/stilbene_synt_N"/>
</dbReference>
<keyword evidence="6" id="KW-1185">Reference proteome</keyword>
<evidence type="ECO:0000259" key="3">
    <source>
        <dbReference type="Pfam" id="PF00195"/>
    </source>
</evidence>
<organism evidence="5 6">
    <name type="scientific">Musa troglodytarum</name>
    <name type="common">fe'i banana</name>
    <dbReference type="NCBI Taxonomy" id="320322"/>
    <lineage>
        <taxon>Eukaryota</taxon>
        <taxon>Viridiplantae</taxon>
        <taxon>Streptophyta</taxon>
        <taxon>Embryophyta</taxon>
        <taxon>Tracheophyta</taxon>
        <taxon>Spermatophyta</taxon>
        <taxon>Magnoliopsida</taxon>
        <taxon>Liliopsida</taxon>
        <taxon>Zingiberales</taxon>
        <taxon>Musaceae</taxon>
        <taxon>Musa</taxon>
    </lineage>
</organism>
<dbReference type="OrthoDB" id="1902295at2759"/>
<keyword evidence="2" id="KW-0012">Acyltransferase</keyword>
<reference evidence="5" key="1">
    <citation type="submission" date="2022-05" db="EMBL/GenBank/DDBJ databases">
        <title>The Musa troglodytarum L. genome provides insights into the mechanism of non-climacteric behaviour and enrichment of carotenoids.</title>
        <authorList>
            <person name="Wang J."/>
        </authorList>
    </citation>
    <scope>NUCLEOTIDE SEQUENCE</scope>
    <source>
        <tissue evidence="5">Leaf</tissue>
    </source>
</reference>
<dbReference type="InterPro" id="IPR012328">
    <property type="entry name" value="Chalcone/stilbene_synt_C"/>
</dbReference>
<sequence length="634" mass="71048">MDSFDSFPRPQSADGPATILAIGTANPANVMDQMEYADYYFRITNAEDKTELKRKFKRICEKTMVKRRYLYLTEEILKERPKLCSYMEPSFDDRQDIVVEEVPKLAKEAATKAIKEWGRSMSDITHLVFCSISGIDMPGADYRLAKLLGLPLSVNRIMLYSQACHMGAAMLRIAKDLAENNKGARVLVVSCEITTLASLYCDGTRDYYNTDTRNSLYKAYEEGETPRSSSRGFLPHHSSYVYAATMAGIHAFRKAQRPQRPATIMAIGTANPPNLYEQSTFPDFYFRVTNSDHMPELKDKFRRICGKTMIKKRYMHLTEEVLKQKPGMCSYMDPSFDERQEIVVEEVPRLAKEAAAKAIKEWGRDKSGITHLVFCSTSGIDMPGADYRLVKLLDLPLSVNRIMLYNQACHIGAQMLRIAKDIAENNKDARVLVVACELNTLIFRGPDERDFLSLAGQAAFADGAAAVIVGADPIQGVEKPIFEMMSASQVTVPDCEKAVGGHLKEIGLTFHFMNQLPMLISNNLENCLLEAFKPLGITDWNEVFWVSHPGNWGIMDAIEKKVGLKQEKLRSSRHVFGEYGNMMSATVLFVMDDVRKRSAAEGRATTGDGLEWGVLFGFGPGLTIETVVLRSVAL</sequence>